<dbReference type="PROSITE" id="PS00463">
    <property type="entry name" value="ZN2_CY6_FUNGAL_1"/>
    <property type="match status" value="1"/>
</dbReference>
<evidence type="ECO:0000259" key="4">
    <source>
        <dbReference type="PROSITE" id="PS50048"/>
    </source>
</evidence>
<dbReference type="Proteomes" id="UP000235672">
    <property type="component" value="Unassembled WGS sequence"/>
</dbReference>
<feature type="region of interest" description="Disordered" evidence="3">
    <location>
        <begin position="788"/>
        <end position="851"/>
    </location>
</feature>
<accession>A0A2J6Q3L1</accession>
<dbReference type="SUPFAM" id="SSF57701">
    <property type="entry name" value="Zn2/Cys6 DNA-binding domain"/>
    <property type="match status" value="1"/>
</dbReference>
<dbReference type="GO" id="GO:0006351">
    <property type="term" value="P:DNA-templated transcription"/>
    <property type="evidence" value="ECO:0007669"/>
    <property type="project" value="InterPro"/>
</dbReference>
<dbReference type="PROSITE" id="PS50048">
    <property type="entry name" value="ZN2_CY6_FUNGAL_2"/>
    <property type="match status" value="1"/>
</dbReference>
<dbReference type="Pfam" id="PF00172">
    <property type="entry name" value="Zn_clus"/>
    <property type="match status" value="1"/>
</dbReference>
<evidence type="ECO:0000313" key="5">
    <source>
        <dbReference type="EMBL" id="PMD20872.1"/>
    </source>
</evidence>
<dbReference type="GO" id="GO:0008270">
    <property type="term" value="F:zinc ion binding"/>
    <property type="evidence" value="ECO:0007669"/>
    <property type="project" value="InterPro"/>
</dbReference>
<evidence type="ECO:0000256" key="2">
    <source>
        <dbReference type="ARBA" id="ARBA00023242"/>
    </source>
</evidence>
<dbReference type="GO" id="GO:0003677">
    <property type="term" value="F:DNA binding"/>
    <property type="evidence" value="ECO:0007669"/>
    <property type="project" value="InterPro"/>
</dbReference>
<dbReference type="InterPro" id="IPR036864">
    <property type="entry name" value="Zn2-C6_fun-type_DNA-bd_sf"/>
</dbReference>
<feature type="region of interest" description="Disordered" evidence="3">
    <location>
        <begin position="184"/>
        <end position="216"/>
    </location>
</feature>
<dbReference type="Gene3D" id="4.10.240.10">
    <property type="entry name" value="Zn(2)-C6 fungal-type DNA-binding domain"/>
    <property type="match status" value="1"/>
</dbReference>
<dbReference type="OrthoDB" id="4456959at2759"/>
<name>A0A2J6Q3L1_9HELO</name>
<protein>
    <recommendedName>
        <fullName evidence="4">Zn(2)-C6 fungal-type domain-containing protein</fullName>
    </recommendedName>
</protein>
<feature type="compositionally biased region" description="Polar residues" evidence="3">
    <location>
        <begin position="788"/>
        <end position="806"/>
    </location>
</feature>
<dbReference type="STRING" id="1745343.A0A2J6Q3L1"/>
<feature type="compositionally biased region" description="Low complexity" evidence="3">
    <location>
        <begin position="197"/>
        <end position="209"/>
    </location>
</feature>
<dbReference type="Pfam" id="PF04082">
    <property type="entry name" value="Fungal_trans"/>
    <property type="match status" value="1"/>
</dbReference>
<dbReference type="PANTHER" id="PTHR46910">
    <property type="entry name" value="TRANSCRIPTION FACTOR PDR1"/>
    <property type="match status" value="1"/>
</dbReference>
<dbReference type="InterPro" id="IPR007219">
    <property type="entry name" value="XnlR_reg_dom"/>
</dbReference>
<dbReference type="InterPro" id="IPR050987">
    <property type="entry name" value="AtrR-like"/>
</dbReference>
<keyword evidence="6" id="KW-1185">Reference proteome</keyword>
<dbReference type="InterPro" id="IPR001138">
    <property type="entry name" value="Zn2Cys6_DnaBD"/>
</dbReference>
<dbReference type="SMART" id="SM00906">
    <property type="entry name" value="Fungal_trans"/>
    <property type="match status" value="1"/>
</dbReference>
<reference evidence="5 6" key="1">
    <citation type="submission" date="2016-05" db="EMBL/GenBank/DDBJ databases">
        <title>A degradative enzymes factory behind the ericoid mycorrhizal symbiosis.</title>
        <authorList>
            <consortium name="DOE Joint Genome Institute"/>
            <person name="Martino E."/>
            <person name="Morin E."/>
            <person name="Grelet G."/>
            <person name="Kuo A."/>
            <person name="Kohler A."/>
            <person name="Daghino S."/>
            <person name="Barry K."/>
            <person name="Choi C."/>
            <person name="Cichocki N."/>
            <person name="Clum A."/>
            <person name="Copeland A."/>
            <person name="Hainaut M."/>
            <person name="Haridas S."/>
            <person name="Labutti K."/>
            <person name="Lindquist E."/>
            <person name="Lipzen A."/>
            <person name="Khouja H.-R."/>
            <person name="Murat C."/>
            <person name="Ohm R."/>
            <person name="Olson A."/>
            <person name="Spatafora J."/>
            <person name="Veneault-Fourrey C."/>
            <person name="Henrissat B."/>
            <person name="Grigoriev I."/>
            <person name="Martin F."/>
            <person name="Perotto S."/>
        </authorList>
    </citation>
    <scope>NUCLEOTIDE SEQUENCE [LARGE SCALE GENOMIC DNA]</scope>
    <source>
        <strain evidence="5 6">UAMH 7357</strain>
    </source>
</reference>
<dbReference type="AlphaFoldDB" id="A0A2J6Q3L1"/>
<dbReference type="GO" id="GO:0000981">
    <property type="term" value="F:DNA-binding transcription factor activity, RNA polymerase II-specific"/>
    <property type="evidence" value="ECO:0007669"/>
    <property type="project" value="InterPro"/>
</dbReference>
<dbReference type="SMART" id="SM00066">
    <property type="entry name" value="GAL4"/>
    <property type="match status" value="1"/>
</dbReference>
<proteinExistence type="predicted"/>
<keyword evidence="2" id="KW-0539">Nucleus</keyword>
<dbReference type="CDD" id="cd12148">
    <property type="entry name" value="fungal_TF_MHR"/>
    <property type="match status" value="1"/>
</dbReference>
<gene>
    <name evidence="5" type="ORF">NA56DRAFT_626697</name>
</gene>
<organism evidence="5 6">
    <name type="scientific">Hyaloscypha hepaticicola</name>
    <dbReference type="NCBI Taxonomy" id="2082293"/>
    <lineage>
        <taxon>Eukaryota</taxon>
        <taxon>Fungi</taxon>
        <taxon>Dikarya</taxon>
        <taxon>Ascomycota</taxon>
        <taxon>Pezizomycotina</taxon>
        <taxon>Leotiomycetes</taxon>
        <taxon>Helotiales</taxon>
        <taxon>Hyaloscyphaceae</taxon>
        <taxon>Hyaloscypha</taxon>
    </lineage>
</organism>
<keyword evidence="1" id="KW-0479">Metal-binding</keyword>
<sequence length="973" mass="107945">MSFRDSSSQFPRERYKQEDHALALYATPPIQDVGVVTPALQFHEAQVRGLEYRTASSFNTTASSGPFGRIAGEMPQKRCSPGEANGTPAKQIKAEHPEEFSNAVKKKLQSSTRTGQACDRCKVRKIRCDGLPGGCSPCLQNNTECRTTDRITGRATSRGYVEGLEQQNRDMQHRIRELEQRLIQGGGDIKPSNNYHDSTTSSYDYSQTSAGQPPSWNAAATSFTPTNNNGHAIATQAQETNMFRALPTFRAGIPGDNYLGVSPGNSKLSSIKGTALSILGMEIDIADFDSLDMDEPHSSVLHSQLYNKSYQAFLQSVLNINPRIEKVELPPRAEGFTYADWYFRVLNPYLPLLHKPTFFKLLTRMYDDPSFRPTTAENVIIHMVFAIMFFQYAARNWEDTAQQASLNNQSNMHYHYSLGMFYQLACSHTVQDVQALTLLCVHMRNFPKPGASWILTQTTMSLAIELGLHRSAKRWAPDAVPNPLDMEMRKRTFWALLAIHVTLSGKLGRPMPFRPEDFDVEMPEDVDDELLTENGLDTSRPSKCLHNIGLQAIRLLPLFMELYSTIYAVRRSPENYISTINRLEGKLRTWREGLPPDLVKGEAGENEQEGRVFALYAQMWTLEFRLLLRHPSVSATTDTAFNAESMRICVESSRQMLSTVRQLQKYRSLDTTWYNTAVYVMAITTTLFAQWDKRNETSATDLAALREEMDIWLDIMGDVGQLLGSGNRLREAVRVVTDGTLSLLSRSLPSKAAPYNANDHNVIEDTKPSAPAPNATNVYRAPTTAQTYSYSNSQPTNGTNNTSSYISPDHAPIHDSTPYPAATQYSTYPDSAPSIAYTPSQPPHSYTAYPPSSDAVAAPLLADFASQASQVHATQNQSQWRALPNSMGSTSEAWQQWTTTMTGNLEPQDCYSANALMQLGGRDLAEASSGGTLHTGDAQTSVGVGQLDHGHMAASGMAGTWPLNIFDIGQGQS</sequence>
<evidence type="ECO:0000313" key="6">
    <source>
        <dbReference type="Proteomes" id="UP000235672"/>
    </source>
</evidence>
<dbReference type="PANTHER" id="PTHR46910:SF4">
    <property type="entry name" value="ZN(2)-C6 FUNGAL-TYPE DOMAIN-CONTAINING PROTEIN"/>
    <property type="match status" value="1"/>
</dbReference>
<evidence type="ECO:0000256" key="1">
    <source>
        <dbReference type="ARBA" id="ARBA00022723"/>
    </source>
</evidence>
<dbReference type="EMBL" id="KZ613483">
    <property type="protein sequence ID" value="PMD20872.1"/>
    <property type="molecule type" value="Genomic_DNA"/>
</dbReference>
<feature type="domain" description="Zn(2)-C6 fungal-type" evidence="4">
    <location>
        <begin position="117"/>
        <end position="147"/>
    </location>
</feature>
<dbReference type="CDD" id="cd00067">
    <property type="entry name" value="GAL4"/>
    <property type="match status" value="1"/>
</dbReference>
<evidence type="ECO:0000256" key="3">
    <source>
        <dbReference type="SAM" id="MobiDB-lite"/>
    </source>
</evidence>